<feature type="transmembrane region" description="Helical" evidence="6">
    <location>
        <begin position="199"/>
        <end position="220"/>
    </location>
</feature>
<dbReference type="InterPro" id="IPR002549">
    <property type="entry name" value="AI-2E-like"/>
</dbReference>
<feature type="transmembrane region" description="Helical" evidence="6">
    <location>
        <begin position="255"/>
        <end position="275"/>
    </location>
</feature>
<organism evidence="7 8">
    <name type="scientific">Olivibacter domesticus</name>
    <name type="common">Pseudosphingobacterium domesticum</name>
    <dbReference type="NCBI Taxonomy" id="407022"/>
    <lineage>
        <taxon>Bacteria</taxon>
        <taxon>Pseudomonadati</taxon>
        <taxon>Bacteroidota</taxon>
        <taxon>Sphingobacteriia</taxon>
        <taxon>Sphingobacteriales</taxon>
        <taxon>Sphingobacteriaceae</taxon>
        <taxon>Olivibacter</taxon>
    </lineage>
</organism>
<dbReference type="Proteomes" id="UP000199421">
    <property type="component" value="Unassembled WGS sequence"/>
</dbReference>
<dbReference type="OrthoDB" id="9773730at2"/>
<name>A0A1H7TJZ3_OLID1</name>
<evidence type="ECO:0000313" key="7">
    <source>
        <dbReference type="EMBL" id="SEL84666.1"/>
    </source>
</evidence>
<sequence>MSAALFDQKQRNNITLLIIIVLGAFILYSLRGIFGALLATLVMYTIFRPLNIFLIERLKWRKSLVAILIIVSSFFIIIFPFYGLINMIARRVIEMTRNPEKIKRVIDSINEFLGDKLQQPDLIADNLQKGISYAGNLLTSILGGAANLLLDLTVMYFLLYFLFVSYREFEKGLLKYAPFRDENAVRFGIELRNITYSNILGQGLIALIQGTAVSFGYWIFDFADPLFWGVICVILSFIPVVGAPMVFIPACIIKLVGGDTFNAVGMLLWGLLFVSNIDNVLRLVIAKRVGNIHPIITIIGVIIGIPVFGIMGLVFGPLLLSYFLITVKIYETNKLAEVRYRKKIAEE</sequence>
<dbReference type="PANTHER" id="PTHR21716:SF4">
    <property type="entry name" value="TRANSMEMBRANE PROTEIN 245"/>
    <property type="match status" value="1"/>
</dbReference>
<feature type="transmembrane region" description="Helical" evidence="6">
    <location>
        <begin position="226"/>
        <end position="248"/>
    </location>
</feature>
<comment type="subcellular location">
    <subcellularLocation>
        <location evidence="1">Membrane</location>
        <topology evidence="1">Multi-pass membrane protein</topology>
    </subcellularLocation>
</comment>
<keyword evidence="5 6" id="KW-0472">Membrane</keyword>
<feature type="transmembrane region" description="Helical" evidence="6">
    <location>
        <begin position="295"/>
        <end position="325"/>
    </location>
</feature>
<dbReference type="PANTHER" id="PTHR21716">
    <property type="entry name" value="TRANSMEMBRANE PROTEIN"/>
    <property type="match status" value="1"/>
</dbReference>
<reference evidence="8" key="1">
    <citation type="submission" date="2016-10" db="EMBL/GenBank/DDBJ databases">
        <authorList>
            <person name="Varghese N."/>
            <person name="Submissions S."/>
        </authorList>
    </citation>
    <scope>NUCLEOTIDE SEQUENCE [LARGE SCALE GENOMIC DNA]</scope>
    <source>
        <strain evidence="8">DSM 18733</strain>
    </source>
</reference>
<feature type="transmembrane region" description="Helical" evidence="6">
    <location>
        <begin position="64"/>
        <end position="85"/>
    </location>
</feature>
<evidence type="ECO:0000256" key="3">
    <source>
        <dbReference type="ARBA" id="ARBA00022692"/>
    </source>
</evidence>
<comment type="similarity">
    <text evidence="2">Belongs to the autoinducer-2 exporter (AI-2E) (TC 2.A.86) family.</text>
</comment>
<dbReference type="RefSeq" id="WP_093326802.1">
    <property type="nucleotide sequence ID" value="NZ_FOAF01000004.1"/>
</dbReference>
<protein>
    <submittedName>
        <fullName evidence="7">Predicted PurR-regulated permease PerM</fullName>
    </submittedName>
</protein>
<feature type="transmembrane region" description="Helical" evidence="6">
    <location>
        <begin position="12"/>
        <end position="30"/>
    </location>
</feature>
<evidence type="ECO:0000256" key="4">
    <source>
        <dbReference type="ARBA" id="ARBA00022989"/>
    </source>
</evidence>
<evidence type="ECO:0000256" key="6">
    <source>
        <dbReference type="SAM" id="Phobius"/>
    </source>
</evidence>
<evidence type="ECO:0000256" key="2">
    <source>
        <dbReference type="ARBA" id="ARBA00009773"/>
    </source>
</evidence>
<gene>
    <name evidence="7" type="ORF">SAMN05661044_03548</name>
</gene>
<dbReference type="EMBL" id="FOAF01000004">
    <property type="protein sequence ID" value="SEL84666.1"/>
    <property type="molecule type" value="Genomic_DNA"/>
</dbReference>
<keyword evidence="3 6" id="KW-0812">Transmembrane</keyword>
<dbReference type="Pfam" id="PF01594">
    <property type="entry name" value="AI-2E_transport"/>
    <property type="match status" value="1"/>
</dbReference>
<evidence type="ECO:0000313" key="8">
    <source>
        <dbReference type="Proteomes" id="UP000199421"/>
    </source>
</evidence>
<proteinExistence type="inferred from homology"/>
<keyword evidence="8" id="KW-1185">Reference proteome</keyword>
<evidence type="ECO:0000256" key="1">
    <source>
        <dbReference type="ARBA" id="ARBA00004141"/>
    </source>
</evidence>
<dbReference type="GO" id="GO:0016020">
    <property type="term" value="C:membrane"/>
    <property type="evidence" value="ECO:0007669"/>
    <property type="project" value="UniProtKB-SubCell"/>
</dbReference>
<evidence type="ECO:0000256" key="5">
    <source>
        <dbReference type="ARBA" id="ARBA00023136"/>
    </source>
</evidence>
<keyword evidence="4 6" id="KW-1133">Transmembrane helix</keyword>
<dbReference type="AlphaFoldDB" id="A0A1H7TJZ3"/>
<feature type="transmembrane region" description="Helical" evidence="6">
    <location>
        <begin position="141"/>
        <end position="163"/>
    </location>
</feature>
<dbReference type="STRING" id="407022.SAMN05661044_03548"/>
<accession>A0A1H7TJZ3</accession>